<protein>
    <submittedName>
        <fullName evidence="4">Soluble lytic murein transglycosylase</fullName>
        <ecNumber evidence="4">3.2.1.-</ecNumber>
    </submittedName>
</protein>
<dbReference type="CDD" id="cd13401">
    <property type="entry name" value="Slt70-like"/>
    <property type="match status" value="1"/>
</dbReference>
<dbReference type="InterPro" id="IPR008258">
    <property type="entry name" value="Transglycosylase_SLT_dom_1"/>
</dbReference>
<dbReference type="RefSeq" id="WP_213042625.1">
    <property type="nucleotide sequence ID" value="NZ_CAJNBJ010000016.1"/>
</dbReference>
<feature type="chain" id="PRO_5045389909" evidence="2">
    <location>
        <begin position="29"/>
        <end position="745"/>
    </location>
</feature>
<gene>
    <name evidence="4" type="ORF">NSPZN2_30468</name>
</gene>
<comment type="similarity">
    <text evidence="1">Belongs to the transglycosylase Slt family.</text>
</comment>
<dbReference type="Proteomes" id="UP000675880">
    <property type="component" value="Unassembled WGS sequence"/>
</dbReference>
<dbReference type="EC" id="3.2.1.-" evidence="4"/>
<dbReference type="PANTHER" id="PTHR37423:SF2">
    <property type="entry name" value="MEMBRANE-BOUND LYTIC MUREIN TRANSGLYCOSYLASE C"/>
    <property type="match status" value="1"/>
</dbReference>
<keyword evidence="4" id="KW-0378">Hydrolase</keyword>
<accession>A0ABM8RK28</accession>
<feature type="signal peptide" evidence="2">
    <location>
        <begin position="1"/>
        <end position="28"/>
    </location>
</feature>
<dbReference type="Pfam" id="PF01464">
    <property type="entry name" value="SLT"/>
    <property type="match status" value="1"/>
</dbReference>
<dbReference type="SUPFAM" id="SSF48452">
    <property type="entry name" value="TPR-like"/>
    <property type="match status" value="2"/>
</dbReference>
<evidence type="ECO:0000259" key="3">
    <source>
        <dbReference type="Pfam" id="PF01464"/>
    </source>
</evidence>
<dbReference type="Pfam" id="PF13174">
    <property type="entry name" value="TPR_6"/>
    <property type="match status" value="1"/>
</dbReference>
<feature type="domain" description="Transglycosylase SLT" evidence="3">
    <location>
        <begin position="601"/>
        <end position="713"/>
    </location>
</feature>
<sequence length="745" mass="82761">MTALPWRTSLLGLAASLLVPSLFWTATAESPRPLPVAPPLCVSAEDCFRSAIAINERSGTASQRDHALMLKIDQLRAVVDLFPSTIWAKRAAVVLGVLLTERDPVEAAKLLRAAQPDLPVLDDYLRLWIAASLLKQNEPMQAAELLETIPKVVPDSNLAAKAAYRTGESWYSGNVCARAVEWLERAVVLADKDAGAPVALWHQADCHLRENRLPEARTVLKQLWLRYPQSPEAKEAKVRLETALGGESWVPTADDYAIRAQAFLGLSMQAEAVEELRRFLAMAPGHPRRFDARLKLGVAYVRLKQYDQARETFRGLVADRVQESAEASVWLARVYLRQGQGEKLIELARSVAQSSLAGDQRAMVHLFAGVWLEDQGKFDDAIGMFRQVAKLGDSASQRAEGLWRAGWAQYRTARYRDAAETFRAVVELHVNGFEPQAMYWAARSDEHGKPATVAGQYARICQLHAYSYYCQLASRRASLPSASTAVAAPGRPVDDDAERFPQNRRPEIEQHRFYQRGMELKLLGFGQDAARELGALTEQYSRDQDVLLAFSTMLSEVGAYHPALRVAKVHFKEKLERSGLPTAPALWTVAYPTGLVPTIAAQGVAAVDPYLAAAIIREESQYDEKAVSVVGAVGLMQLMPVTANAVAQRYGFPTVGREELFDQETNIRLGVRYLGQLLEQYGGNMAHAVAAYNAGPIAVNSWIAVHRGREQDEFVELIPYQETRLYVKRVLRSYGEYRRLHNGTS</sequence>
<dbReference type="InterPro" id="IPR011990">
    <property type="entry name" value="TPR-like_helical_dom_sf"/>
</dbReference>
<dbReference type="Pfam" id="PF13432">
    <property type="entry name" value="TPR_16"/>
    <property type="match status" value="3"/>
</dbReference>
<evidence type="ECO:0000313" key="4">
    <source>
        <dbReference type="EMBL" id="CAE6757308.1"/>
    </source>
</evidence>
<organism evidence="4 5">
    <name type="scientific">Nitrospira defluvii</name>
    <dbReference type="NCBI Taxonomy" id="330214"/>
    <lineage>
        <taxon>Bacteria</taxon>
        <taxon>Pseudomonadati</taxon>
        <taxon>Nitrospirota</taxon>
        <taxon>Nitrospiria</taxon>
        <taxon>Nitrospirales</taxon>
        <taxon>Nitrospiraceae</taxon>
        <taxon>Nitrospira</taxon>
    </lineage>
</organism>
<evidence type="ECO:0000256" key="1">
    <source>
        <dbReference type="ARBA" id="ARBA00007734"/>
    </source>
</evidence>
<keyword evidence="5" id="KW-1185">Reference proteome</keyword>
<comment type="caution">
    <text evidence="4">The sequence shown here is derived from an EMBL/GenBank/DDBJ whole genome shotgun (WGS) entry which is preliminary data.</text>
</comment>
<dbReference type="GO" id="GO:0016798">
    <property type="term" value="F:hydrolase activity, acting on glycosyl bonds"/>
    <property type="evidence" value="ECO:0007669"/>
    <property type="project" value="UniProtKB-KW"/>
</dbReference>
<evidence type="ECO:0000313" key="5">
    <source>
        <dbReference type="Proteomes" id="UP000675880"/>
    </source>
</evidence>
<dbReference type="SUPFAM" id="SSF53955">
    <property type="entry name" value="Lysozyme-like"/>
    <property type="match status" value="1"/>
</dbReference>
<dbReference type="EMBL" id="CAJNBJ010000016">
    <property type="protein sequence ID" value="CAE6757308.1"/>
    <property type="molecule type" value="Genomic_DNA"/>
</dbReference>
<dbReference type="Gene3D" id="1.10.530.10">
    <property type="match status" value="1"/>
</dbReference>
<name>A0ABM8RK28_9BACT</name>
<evidence type="ECO:0000256" key="2">
    <source>
        <dbReference type="SAM" id="SignalP"/>
    </source>
</evidence>
<reference evidence="4 5" key="1">
    <citation type="submission" date="2021-02" db="EMBL/GenBank/DDBJ databases">
        <authorList>
            <person name="Han P."/>
        </authorList>
    </citation>
    <scope>NUCLEOTIDE SEQUENCE [LARGE SCALE GENOMIC DNA]</scope>
    <source>
        <strain evidence="4">Candidatus Nitrospira sp. ZN2</strain>
    </source>
</reference>
<dbReference type="PANTHER" id="PTHR37423">
    <property type="entry name" value="SOLUBLE LYTIC MUREIN TRANSGLYCOSYLASE-RELATED"/>
    <property type="match status" value="1"/>
</dbReference>
<proteinExistence type="inferred from homology"/>
<dbReference type="SMART" id="SM00028">
    <property type="entry name" value="TPR"/>
    <property type="match status" value="5"/>
</dbReference>
<keyword evidence="2" id="KW-0732">Signal</keyword>
<dbReference type="Gene3D" id="1.25.40.10">
    <property type="entry name" value="Tetratricopeptide repeat domain"/>
    <property type="match status" value="3"/>
</dbReference>
<dbReference type="InterPro" id="IPR019734">
    <property type="entry name" value="TPR_rpt"/>
</dbReference>
<dbReference type="InterPro" id="IPR023346">
    <property type="entry name" value="Lysozyme-like_dom_sf"/>
</dbReference>
<keyword evidence="4" id="KW-0326">Glycosidase</keyword>